<evidence type="ECO:0000313" key="2">
    <source>
        <dbReference type="Proteomes" id="UP001240171"/>
    </source>
</evidence>
<reference evidence="1 2" key="1">
    <citation type="submission" date="2023-07" db="EMBL/GenBank/DDBJ databases">
        <title>Paenibacillus sp. JX-17 nov. isolated from soil.</title>
        <authorList>
            <person name="Wan Y."/>
            <person name="Liu B."/>
        </authorList>
    </citation>
    <scope>NUCLEOTIDE SEQUENCE [LARGE SCALE GENOMIC DNA]</scope>
    <source>
        <strain evidence="1 2">JX-17</strain>
    </source>
</reference>
<dbReference type="EMBL" id="JAUQTB010000006">
    <property type="protein sequence ID" value="MDO7907167.1"/>
    <property type="molecule type" value="Genomic_DNA"/>
</dbReference>
<organism evidence="1 2">
    <name type="scientific">Paenibacillus lacisoli</name>
    <dbReference type="NCBI Taxonomy" id="3064525"/>
    <lineage>
        <taxon>Bacteria</taxon>
        <taxon>Bacillati</taxon>
        <taxon>Bacillota</taxon>
        <taxon>Bacilli</taxon>
        <taxon>Bacillales</taxon>
        <taxon>Paenibacillaceae</taxon>
        <taxon>Paenibacillus</taxon>
    </lineage>
</organism>
<accession>A0ABT9CGV9</accession>
<comment type="caution">
    <text evidence="1">The sequence shown here is derived from an EMBL/GenBank/DDBJ whole genome shotgun (WGS) entry which is preliminary data.</text>
</comment>
<sequence length="234" mass="26152">MNSNFHVNYSWTKDALSTNSTEQIHLLVEWSYGAIRKRRRSVPAKAVGSDLQLELKLEEGIHLKKVGGCRTTLHVGEHGGPAIRLGSLYAGCPKYAVFTFEVEPHATGRILAVSMEWSMRKPDQPLNTVVRADPLFLQFTTHLGLLQNAPNPRVEKYVKISDSPCLVKEAVKAFDQGDPAKGDFLLRRRADELLILAARSGDPDYLIESETIEKLQQLLDATLDPDLFIKVKGF</sequence>
<dbReference type="Proteomes" id="UP001240171">
    <property type="component" value="Unassembled WGS sequence"/>
</dbReference>
<gene>
    <name evidence="1" type="ORF">Q5741_12180</name>
</gene>
<evidence type="ECO:0000313" key="1">
    <source>
        <dbReference type="EMBL" id="MDO7907167.1"/>
    </source>
</evidence>
<protein>
    <submittedName>
        <fullName evidence="1">Uncharacterized protein</fullName>
    </submittedName>
</protein>
<keyword evidence="2" id="KW-1185">Reference proteome</keyword>
<name>A0ABT9CGV9_9BACL</name>
<proteinExistence type="predicted"/>